<dbReference type="CDD" id="cd02951">
    <property type="entry name" value="SoxW"/>
    <property type="match status" value="1"/>
</dbReference>
<keyword evidence="3" id="KW-1185">Reference proteome</keyword>
<dbReference type="STRING" id="252474.B1A74_08575"/>
<dbReference type="EMBL" id="MUZR01000030">
    <property type="protein sequence ID" value="OOC09901.1"/>
    <property type="molecule type" value="Genomic_DNA"/>
</dbReference>
<dbReference type="Proteomes" id="UP000189177">
    <property type="component" value="Unassembled WGS sequence"/>
</dbReference>
<organism evidence="2 3">
    <name type="scientific">Thioalkalivibrio halophilus</name>
    <dbReference type="NCBI Taxonomy" id="252474"/>
    <lineage>
        <taxon>Bacteria</taxon>
        <taxon>Pseudomonadati</taxon>
        <taxon>Pseudomonadota</taxon>
        <taxon>Gammaproteobacteria</taxon>
        <taxon>Chromatiales</taxon>
        <taxon>Ectothiorhodospiraceae</taxon>
        <taxon>Thioalkalivibrio</taxon>
    </lineage>
</organism>
<feature type="domain" description="Thioredoxin" evidence="1">
    <location>
        <begin position="13"/>
        <end position="169"/>
    </location>
</feature>
<proteinExistence type="predicted"/>
<comment type="caution">
    <text evidence="2">The sequence shown here is derived from an EMBL/GenBank/DDBJ whole genome shotgun (WGS) entry which is preliminary data.</text>
</comment>
<dbReference type="InterPro" id="IPR012336">
    <property type="entry name" value="Thioredoxin-like_fold"/>
</dbReference>
<evidence type="ECO:0000313" key="2">
    <source>
        <dbReference type="EMBL" id="OOC09901.1"/>
    </source>
</evidence>
<sequence>MFALVWAAAGAPVLADEPVPEASETEGLQFDDTPRRIGLGTPDWFRPSFLDIEEDLELARERGRKGLAVYFGMDDCPYCEALFEQNFSQDDIRSYLSEHFDVIAIDVLGSREVTTLEGETLEEKEWARSMGLNFTPSLAFFDADGEGIHAMRGYYPPYRFRALLEYVIDRHDREGSFREYLDRAEPPPKFDLEDINERDFFDPPPHDLDRTREAGERPLVVFFEREACHACDILHSEPLQNQQVLEQISLMDAVQLDMGDDATRVVTPDGRETTAARWSRDLDIHWAPSMVFFDEQGDEIIRLDSVAHLNRVRNVMEYVLTRGYEDFDTFERWRARR</sequence>
<name>A0A1V2ZY06_9GAMM</name>
<dbReference type="InterPro" id="IPR036249">
    <property type="entry name" value="Thioredoxin-like_sf"/>
</dbReference>
<dbReference type="Gene3D" id="3.40.30.10">
    <property type="entry name" value="Glutaredoxin"/>
    <property type="match status" value="2"/>
</dbReference>
<reference evidence="2 3" key="1">
    <citation type="submission" date="2017-02" db="EMBL/GenBank/DDBJ databases">
        <title>Genomic diversity within the haloalkaliphilic genus Thioalkalivibrio.</title>
        <authorList>
            <person name="Ahn A.-C."/>
            <person name="Meier-Kolthoff J."/>
            <person name="Overmars L."/>
            <person name="Richter M."/>
            <person name="Woyke T."/>
            <person name="Sorokin D.Y."/>
            <person name="Muyzer G."/>
        </authorList>
    </citation>
    <scope>NUCLEOTIDE SEQUENCE [LARGE SCALE GENOMIC DNA]</scope>
    <source>
        <strain evidence="2 3">HL17</strain>
    </source>
</reference>
<gene>
    <name evidence="2" type="ORF">B1A74_08575</name>
</gene>
<dbReference type="AlphaFoldDB" id="A0A1V2ZY06"/>
<dbReference type="SUPFAM" id="SSF52833">
    <property type="entry name" value="Thioredoxin-like"/>
    <property type="match status" value="2"/>
</dbReference>
<dbReference type="Pfam" id="PF13098">
    <property type="entry name" value="Thioredoxin_2"/>
    <property type="match status" value="1"/>
</dbReference>
<dbReference type="PROSITE" id="PS51352">
    <property type="entry name" value="THIOREDOXIN_2"/>
    <property type="match status" value="1"/>
</dbReference>
<protein>
    <submittedName>
        <fullName evidence="2">Thioredoxin</fullName>
    </submittedName>
</protein>
<dbReference type="InterPro" id="IPR013766">
    <property type="entry name" value="Thioredoxin_domain"/>
</dbReference>
<accession>A0A1V2ZY06</accession>
<evidence type="ECO:0000259" key="1">
    <source>
        <dbReference type="PROSITE" id="PS51352"/>
    </source>
</evidence>
<evidence type="ECO:0000313" key="3">
    <source>
        <dbReference type="Proteomes" id="UP000189177"/>
    </source>
</evidence>
<dbReference type="InterPro" id="IPR041737">
    <property type="entry name" value="SoxW"/>
</dbReference>
<dbReference type="OrthoDB" id="9791630at2"/>
<dbReference type="RefSeq" id="WP_077244390.1">
    <property type="nucleotide sequence ID" value="NZ_MUZR01000030.1"/>
</dbReference>